<dbReference type="PIRSF" id="PIRSF000535">
    <property type="entry name" value="1PFK/6PFK/LacC"/>
    <property type="match status" value="1"/>
</dbReference>
<dbReference type="Pfam" id="PF00294">
    <property type="entry name" value="PfkB"/>
    <property type="match status" value="1"/>
</dbReference>
<evidence type="ECO:0000313" key="10">
    <source>
        <dbReference type="EMBL" id="SHJ13874.1"/>
    </source>
</evidence>
<comment type="similarity">
    <text evidence="1">Belongs to the carbohydrate kinase pfkB family.</text>
</comment>
<comment type="similarity">
    <text evidence="7">Belongs to the carbohydrate kinase PfkB family. LacC subfamily.</text>
</comment>
<proteinExistence type="inferred from homology"/>
<dbReference type="GO" id="GO:0009024">
    <property type="term" value="F:tagatose-6-phosphate kinase activity"/>
    <property type="evidence" value="ECO:0007669"/>
    <property type="project" value="UniProtKB-EC"/>
</dbReference>
<dbReference type="SUPFAM" id="SSF53613">
    <property type="entry name" value="Ribokinase-like"/>
    <property type="match status" value="1"/>
</dbReference>
<dbReference type="GO" id="GO:0005524">
    <property type="term" value="F:ATP binding"/>
    <property type="evidence" value="ECO:0007669"/>
    <property type="project" value="UniProtKB-UniRule"/>
</dbReference>
<keyword evidence="5 7" id="KW-0067">ATP-binding</keyword>
<dbReference type="EMBL" id="FQZO01000003">
    <property type="protein sequence ID" value="SHJ13874.1"/>
    <property type="molecule type" value="Genomic_DNA"/>
</dbReference>
<dbReference type="InterPro" id="IPR022463">
    <property type="entry name" value="1-PFruKinase"/>
</dbReference>
<dbReference type="InterPro" id="IPR011611">
    <property type="entry name" value="PfkB_dom"/>
</dbReference>
<dbReference type="InterPro" id="IPR002173">
    <property type="entry name" value="Carboh/pur_kinase_PfkB_CS"/>
</dbReference>
<evidence type="ECO:0000256" key="5">
    <source>
        <dbReference type="ARBA" id="ARBA00022840"/>
    </source>
</evidence>
<keyword evidence="2 7" id="KW-0808">Transferase</keyword>
<dbReference type="PANTHER" id="PTHR46566">
    <property type="entry name" value="1-PHOSPHOFRUCTOKINASE-RELATED"/>
    <property type="match status" value="1"/>
</dbReference>
<dbReference type="NCBIfam" id="TIGR03168">
    <property type="entry name" value="1-PFK"/>
    <property type="match status" value="1"/>
</dbReference>
<dbReference type="UniPathway" id="UPA00704">
    <property type="reaction ID" value="UER00715"/>
</dbReference>
<dbReference type="AlphaFoldDB" id="A0A1M6GVG3"/>
<accession>A0A1M6GVG3</accession>
<feature type="domain" description="Carbohydrate kinase PfkB" evidence="9">
    <location>
        <begin position="15"/>
        <end position="290"/>
    </location>
</feature>
<evidence type="ECO:0000256" key="3">
    <source>
        <dbReference type="ARBA" id="ARBA00022741"/>
    </source>
</evidence>
<dbReference type="GO" id="GO:0005988">
    <property type="term" value="P:lactose metabolic process"/>
    <property type="evidence" value="ECO:0007669"/>
    <property type="project" value="UniProtKB-KW"/>
</dbReference>
<dbReference type="NCBIfam" id="TIGR03828">
    <property type="entry name" value="pfkB"/>
    <property type="match status" value="1"/>
</dbReference>
<dbReference type="RefSeq" id="WP_073006547.1">
    <property type="nucleotide sequence ID" value="NZ_FQZO01000003.1"/>
</dbReference>
<reference evidence="10 11" key="1">
    <citation type="submission" date="2016-11" db="EMBL/GenBank/DDBJ databases">
        <authorList>
            <person name="Jaros S."/>
            <person name="Januszkiewicz K."/>
            <person name="Wedrychowicz H."/>
        </authorList>
    </citation>
    <scope>NUCLEOTIDE SEQUENCE [LARGE SCALE GENOMIC DNA]</scope>
    <source>
        <strain evidence="10 11">DSM 21864</strain>
    </source>
</reference>
<dbReference type="Gene3D" id="3.40.1190.20">
    <property type="match status" value="1"/>
</dbReference>
<dbReference type="FunFam" id="3.40.1190.20:FF:000001">
    <property type="entry name" value="Phosphofructokinase"/>
    <property type="match status" value="1"/>
</dbReference>
<dbReference type="GO" id="GO:2001059">
    <property type="term" value="P:D-tagatose 6-phosphate catabolic process"/>
    <property type="evidence" value="ECO:0007669"/>
    <property type="project" value="UniProtKB-UniPathway"/>
</dbReference>
<dbReference type="GO" id="GO:0016052">
    <property type="term" value="P:carbohydrate catabolic process"/>
    <property type="evidence" value="ECO:0007669"/>
    <property type="project" value="UniProtKB-ARBA"/>
</dbReference>
<protein>
    <recommendedName>
        <fullName evidence="7">Tagatose-6-phosphate kinase</fullName>
        <ecNumber evidence="7">2.7.1.144</ecNumber>
    </recommendedName>
</protein>
<evidence type="ECO:0000256" key="8">
    <source>
        <dbReference type="RuleBase" id="RU369061"/>
    </source>
</evidence>
<dbReference type="GO" id="GO:0008662">
    <property type="term" value="F:1-phosphofructokinase activity"/>
    <property type="evidence" value="ECO:0007669"/>
    <property type="project" value="UniProtKB-UniRule"/>
</dbReference>
<organism evidence="10 11">
    <name type="scientific">Clostridium amylolyticum</name>
    <dbReference type="NCBI Taxonomy" id="1121298"/>
    <lineage>
        <taxon>Bacteria</taxon>
        <taxon>Bacillati</taxon>
        <taxon>Bacillota</taxon>
        <taxon>Clostridia</taxon>
        <taxon>Eubacteriales</taxon>
        <taxon>Clostridiaceae</taxon>
        <taxon>Clostridium</taxon>
    </lineage>
</organism>
<keyword evidence="3 7" id="KW-0547">Nucleotide-binding</keyword>
<dbReference type="InterPro" id="IPR029056">
    <property type="entry name" value="Ribokinase-like"/>
</dbReference>
<comment type="pathway">
    <text evidence="7">Carbohydrate metabolism; D-tagatose 6-phosphate degradation; D-glyceraldehyde 3-phosphate and glycerone phosphate from D-tagatose 6-phosphate: step 1/2.</text>
</comment>
<name>A0A1M6GVG3_9CLOT</name>
<dbReference type="PROSITE" id="PS00584">
    <property type="entry name" value="PFKB_KINASES_2"/>
    <property type="match status" value="1"/>
</dbReference>
<evidence type="ECO:0000256" key="7">
    <source>
        <dbReference type="PIRNR" id="PIRNR000535"/>
    </source>
</evidence>
<evidence type="ECO:0000256" key="1">
    <source>
        <dbReference type="ARBA" id="ARBA00005380"/>
    </source>
</evidence>
<gene>
    <name evidence="10" type="ORF">SAMN05444401_2260</name>
</gene>
<comment type="function">
    <text evidence="8">Catalyzes the ATP-dependent phosphorylation of fructose-l-phosphate to fructose-l,6-bisphosphate.</text>
</comment>
<dbReference type="STRING" id="1121298.SAMN05444401_2260"/>
<evidence type="ECO:0000259" key="9">
    <source>
        <dbReference type="Pfam" id="PF00294"/>
    </source>
</evidence>
<dbReference type="GO" id="GO:0005829">
    <property type="term" value="C:cytosol"/>
    <property type="evidence" value="ECO:0007669"/>
    <property type="project" value="TreeGrafter"/>
</dbReference>
<keyword evidence="11" id="KW-1185">Reference proteome</keyword>
<evidence type="ECO:0000256" key="4">
    <source>
        <dbReference type="ARBA" id="ARBA00022777"/>
    </source>
</evidence>
<comment type="catalytic activity">
    <reaction evidence="6 8">
        <text>beta-D-fructose 1-phosphate + ATP = beta-D-fructose 1,6-bisphosphate + ADP + H(+)</text>
        <dbReference type="Rhea" id="RHEA:14213"/>
        <dbReference type="ChEBI" id="CHEBI:15378"/>
        <dbReference type="ChEBI" id="CHEBI:30616"/>
        <dbReference type="ChEBI" id="CHEBI:32966"/>
        <dbReference type="ChEBI" id="CHEBI:138881"/>
        <dbReference type="ChEBI" id="CHEBI:456216"/>
        <dbReference type="EC" id="2.7.1.56"/>
    </reaction>
</comment>
<dbReference type="GO" id="GO:0044281">
    <property type="term" value="P:small molecule metabolic process"/>
    <property type="evidence" value="ECO:0007669"/>
    <property type="project" value="UniProtKB-ARBA"/>
</dbReference>
<evidence type="ECO:0000256" key="2">
    <source>
        <dbReference type="ARBA" id="ARBA00022679"/>
    </source>
</evidence>
<evidence type="ECO:0000313" key="11">
    <source>
        <dbReference type="Proteomes" id="UP000184080"/>
    </source>
</evidence>
<dbReference type="CDD" id="cd01164">
    <property type="entry name" value="FruK_PfkB_like"/>
    <property type="match status" value="1"/>
</dbReference>
<dbReference type="OrthoDB" id="9801219at2"/>
<keyword evidence="7" id="KW-0423">Lactose metabolism</keyword>
<dbReference type="InterPro" id="IPR017583">
    <property type="entry name" value="Tagatose/fructose_Pkinase"/>
</dbReference>
<keyword evidence="4 8" id="KW-0418">Kinase</keyword>
<evidence type="ECO:0000256" key="6">
    <source>
        <dbReference type="ARBA" id="ARBA00047745"/>
    </source>
</evidence>
<dbReference type="PANTHER" id="PTHR46566:SF5">
    <property type="entry name" value="1-PHOSPHOFRUCTOKINASE"/>
    <property type="match status" value="1"/>
</dbReference>
<dbReference type="EC" id="2.7.1.144" evidence="7"/>
<sequence>MITTITFNPAIDKRYYVNKISLGEVQRVLEVENTAGGKGLNVSRVASLLGEKVTATGLLGGANGDFITKELIKMDIENKFQRISGETRTCLAIIDDDKNQTELLESGPEISYEEFTSWMAIYEELLDITDIIVASGSLPKGLADDTYNIIIKEAKAKGAKFFLDTSGQALIKSLDSAPYFIKPNTDEIKLITNKESNSREDIIQAIKYLLSKGIEIVTVSLGKGGSITGHGEKLYEAVIPEVQAVNSVGSGDSFTGGMAVAIKRGMIMEDAVKFASACGTANAMEKQTGFISQENVDSLFERIQVNILDI</sequence>
<comment type="catalytic activity">
    <reaction evidence="7">
        <text>D-tagatofuranose 6-phosphate + ATP = D-tagatofuranose 1,6-bisphosphate + ADP + H(+)</text>
        <dbReference type="Rhea" id="RHEA:12420"/>
        <dbReference type="ChEBI" id="CHEBI:15378"/>
        <dbReference type="ChEBI" id="CHEBI:30616"/>
        <dbReference type="ChEBI" id="CHEBI:58694"/>
        <dbReference type="ChEBI" id="CHEBI:58695"/>
        <dbReference type="ChEBI" id="CHEBI:456216"/>
        <dbReference type="EC" id="2.7.1.144"/>
    </reaction>
</comment>
<dbReference type="Proteomes" id="UP000184080">
    <property type="component" value="Unassembled WGS sequence"/>
</dbReference>